<reference evidence="8 9" key="1">
    <citation type="submission" date="2019-02" db="EMBL/GenBank/DDBJ databases">
        <authorList>
            <consortium name="Pathogen Informatics"/>
        </authorList>
    </citation>
    <scope>NUCLEOTIDE SEQUENCE [LARGE SCALE GENOMIC DNA]</scope>
    <source>
        <strain evidence="8 9">3012STDY7089603</strain>
    </source>
</reference>
<feature type="binding site" evidence="7">
    <location>
        <position position="23"/>
    </location>
    <ligand>
        <name>S-adenosyl-L-methionine</name>
        <dbReference type="ChEBI" id="CHEBI:59789"/>
    </ligand>
</feature>
<dbReference type="GO" id="GO:0006298">
    <property type="term" value="P:mismatch repair"/>
    <property type="evidence" value="ECO:0007669"/>
    <property type="project" value="TreeGrafter"/>
</dbReference>
<name>A0A8H2R1W3_9FIRM</name>
<comment type="caution">
    <text evidence="8">The sequence shown here is derived from an EMBL/GenBank/DDBJ whole genome shotgun (WGS) entry which is preliminary data.</text>
</comment>
<dbReference type="GO" id="GO:0009007">
    <property type="term" value="F:site-specific DNA-methyltransferase (adenine-specific) activity"/>
    <property type="evidence" value="ECO:0007669"/>
    <property type="project" value="UniProtKB-EC"/>
</dbReference>
<dbReference type="SUPFAM" id="SSF53335">
    <property type="entry name" value="S-adenosyl-L-methionine-dependent methyltransferases"/>
    <property type="match status" value="1"/>
</dbReference>
<dbReference type="InterPro" id="IPR023095">
    <property type="entry name" value="Ade_MeTrfase_dom_2"/>
</dbReference>
<evidence type="ECO:0000256" key="3">
    <source>
        <dbReference type="ARBA" id="ARBA00022603"/>
    </source>
</evidence>
<dbReference type="InterPro" id="IPR029063">
    <property type="entry name" value="SAM-dependent_MTases_sf"/>
</dbReference>
<dbReference type="InterPro" id="IPR012263">
    <property type="entry name" value="M_m6A_EcoRV"/>
</dbReference>
<dbReference type="AlphaFoldDB" id="A0A8H2R1W3"/>
<keyword evidence="5" id="KW-0949">S-adenosyl-L-methionine</keyword>
<evidence type="ECO:0000256" key="4">
    <source>
        <dbReference type="ARBA" id="ARBA00022679"/>
    </source>
</evidence>
<dbReference type="InterPro" id="IPR012327">
    <property type="entry name" value="MeTrfase_D12"/>
</dbReference>
<dbReference type="PANTHER" id="PTHR30481:SF3">
    <property type="entry name" value="DNA ADENINE METHYLASE"/>
    <property type="match status" value="1"/>
</dbReference>
<dbReference type="Pfam" id="PF02086">
    <property type="entry name" value="MethyltransfD12"/>
    <property type="match status" value="1"/>
</dbReference>
<dbReference type="GO" id="GO:0032259">
    <property type="term" value="P:methylation"/>
    <property type="evidence" value="ECO:0007669"/>
    <property type="project" value="UniProtKB-KW"/>
</dbReference>
<dbReference type="Gene3D" id="3.40.50.150">
    <property type="entry name" value="Vaccinia Virus protein VP39"/>
    <property type="match status" value="1"/>
</dbReference>
<dbReference type="RefSeq" id="WP_258182332.1">
    <property type="nucleotide sequence ID" value="NZ_CAACYI010000001.1"/>
</dbReference>
<dbReference type="NCBIfam" id="TIGR00571">
    <property type="entry name" value="dam"/>
    <property type="match status" value="1"/>
</dbReference>
<dbReference type="PANTHER" id="PTHR30481">
    <property type="entry name" value="DNA ADENINE METHYLASE"/>
    <property type="match status" value="1"/>
</dbReference>
<keyword evidence="3 8" id="KW-0489">Methyltransferase</keyword>
<evidence type="ECO:0000313" key="8">
    <source>
        <dbReference type="EMBL" id="VFB17008.1"/>
    </source>
</evidence>
<accession>A0A8H2R1W3</accession>
<evidence type="ECO:0000313" key="9">
    <source>
        <dbReference type="Proteomes" id="UP000377798"/>
    </source>
</evidence>
<comment type="catalytic activity">
    <reaction evidence="6">
        <text>a 2'-deoxyadenosine in DNA + S-adenosyl-L-methionine = an N(6)-methyl-2'-deoxyadenosine in DNA + S-adenosyl-L-homocysteine + H(+)</text>
        <dbReference type="Rhea" id="RHEA:15197"/>
        <dbReference type="Rhea" id="RHEA-COMP:12418"/>
        <dbReference type="Rhea" id="RHEA-COMP:12419"/>
        <dbReference type="ChEBI" id="CHEBI:15378"/>
        <dbReference type="ChEBI" id="CHEBI:57856"/>
        <dbReference type="ChEBI" id="CHEBI:59789"/>
        <dbReference type="ChEBI" id="CHEBI:90615"/>
        <dbReference type="ChEBI" id="CHEBI:90616"/>
        <dbReference type="EC" id="2.1.1.72"/>
    </reaction>
</comment>
<comment type="similarity">
    <text evidence="1">Belongs to the N(4)/N(6)-methyltransferase family.</text>
</comment>
<evidence type="ECO:0000256" key="2">
    <source>
        <dbReference type="ARBA" id="ARBA00011900"/>
    </source>
</evidence>
<feature type="binding site" evidence="7">
    <location>
        <position position="209"/>
    </location>
    <ligand>
        <name>S-adenosyl-L-methionine</name>
        <dbReference type="ChEBI" id="CHEBI:59789"/>
    </ligand>
</feature>
<organism evidence="8 9">
    <name type="scientific">Urinicoccus massiliensis</name>
    <dbReference type="NCBI Taxonomy" id="1723382"/>
    <lineage>
        <taxon>Bacteria</taxon>
        <taxon>Bacillati</taxon>
        <taxon>Bacillota</taxon>
        <taxon>Tissierellia</taxon>
        <taxon>Tissierellales</taxon>
        <taxon>Peptoniphilaceae</taxon>
        <taxon>Urinicoccus</taxon>
    </lineage>
</organism>
<dbReference type="GO" id="GO:0009307">
    <property type="term" value="P:DNA restriction-modification system"/>
    <property type="evidence" value="ECO:0007669"/>
    <property type="project" value="InterPro"/>
</dbReference>
<feature type="binding site" evidence="7">
    <location>
        <position position="19"/>
    </location>
    <ligand>
        <name>S-adenosyl-L-methionine</name>
        <dbReference type="ChEBI" id="CHEBI:59789"/>
    </ligand>
</feature>
<evidence type="ECO:0000256" key="6">
    <source>
        <dbReference type="ARBA" id="ARBA00047942"/>
    </source>
</evidence>
<evidence type="ECO:0000256" key="1">
    <source>
        <dbReference type="ARBA" id="ARBA00006594"/>
    </source>
</evidence>
<evidence type="ECO:0000256" key="5">
    <source>
        <dbReference type="ARBA" id="ARBA00022691"/>
    </source>
</evidence>
<dbReference type="EC" id="2.1.1.72" evidence="2"/>
<dbReference type="PIRSF" id="PIRSF000398">
    <property type="entry name" value="M_m6A_EcoRV"/>
    <property type="match status" value="1"/>
</dbReference>
<sequence>MSKILEADINMLAKPFLKWAGGKGQLIDQIKERYPVELGGTITKYVEPFVGSGAVLFDILNSHDLTDVFIGDANIELINVYRAIKYYVEELIGELSCFENEYLPLNELKRKDYYYEKRKTFNDLSLGEEINIEKAALFIYLNKTCFNGLYRVNRKGLFNVPIGSYKKPKICDSSNLISVNKKLQKVVIYHGDYIESLNYIDKNTFVYLDPPYRPISKASSFTSYTSQSFTDQDQMSLAKYFQKIDSIGAYGLLSNSDPKNSDKEDEFFDDLYKKFKIDRVNAKRSINAKGNGRGIIKELLISNY</sequence>
<dbReference type="Gene3D" id="1.10.1020.10">
    <property type="entry name" value="Adenine-specific Methyltransferase, Domain 2"/>
    <property type="match status" value="1"/>
</dbReference>
<keyword evidence="4 8" id="KW-0808">Transferase</keyword>
<feature type="binding site" evidence="7">
    <location>
        <position position="72"/>
    </location>
    <ligand>
        <name>S-adenosyl-L-methionine</name>
        <dbReference type="ChEBI" id="CHEBI:59789"/>
    </ligand>
</feature>
<dbReference type="GO" id="GO:0043565">
    <property type="term" value="F:sequence-specific DNA binding"/>
    <property type="evidence" value="ECO:0007669"/>
    <property type="project" value="TreeGrafter"/>
</dbReference>
<evidence type="ECO:0000256" key="7">
    <source>
        <dbReference type="PIRSR" id="PIRSR000398-1"/>
    </source>
</evidence>
<keyword evidence="9" id="KW-1185">Reference proteome</keyword>
<dbReference type="GO" id="GO:1904047">
    <property type="term" value="F:S-adenosyl-L-methionine binding"/>
    <property type="evidence" value="ECO:0007669"/>
    <property type="project" value="TreeGrafter"/>
</dbReference>
<dbReference type="Proteomes" id="UP000377798">
    <property type="component" value="Unassembled WGS sequence"/>
</dbReference>
<protein>
    <recommendedName>
        <fullName evidence="2">site-specific DNA-methyltransferase (adenine-specific)</fullName>
        <ecNumber evidence="2">2.1.1.72</ecNumber>
    </recommendedName>
</protein>
<gene>
    <name evidence="8" type="primary">dpnM_1</name>
    <name evidence="8" type="ORF">NCTC13150_01586</name>
</gene>
<dbReference type="PRINTS" id="PR00505">
    <property type="entry name" value="D12N6MTFRASE"/>
</dbReference>
<dbReference type="REBASE" id="375679">
    <property type="entry name" value="M2.Apr89603ORF1584P"/>
</dbReference>
<proteinExistence type="inferred from homology"/>
<dbReference type="EMBL" id="CAACYI010000001">
    <property type="protein sequence ID" value="VFB17008.1"/>
    <property type="molecule type" value="Genomic_DNA"/>
</dbReference>